<evidence type="ECO:0000256" key="1">
    <source>
        <dbReference type="SAM" id="SignalP"/>
    </source>
</evidence>
<dbReference type="eggNOG" id="COG1506">
    <property type="taxonomic scope" value="Bacteria"/>
</dbReference>
<dbReference type="STRING" id="873513.HMPREF6485_0378"/>
<dbReference type="InterPro" id="IPR029058">
    <property type="entry name" value="AB_hydrolase_fold"/>
</dbReference>
<dbReference type="HOGENOM" id="CLU_018290_0_0_10"/>
<organism evidence="3 4">
    <name type="scientific">Segatella buccae ATCC 33574</name>
    <dbReference type="NCBI Taxonomy" id="873513"/>
    <lineage>
        <taxon>Bacteria</taxon>
        <taxon>Pseudomonadati</taxon>
        <taxon>Bacteroidota</taxon>
        <taxon>Bacteroidia</taxon>
        <taxon>Bacteroidales</taxon>
        <taxon>Prevotellaceae</taxon>
        <taxon>Segatella</taxon>
    </lineage>
</organism>
<dbReference type="Gene3D" id="3.40.50.1820">
    <property type="entry name" value="alpha/beta hydrolase"/>
    <property type="match status" value="2"/>
</dbReference>
<protein>
    <recommendedName>
        <fullName evidence="2">Acetyl xylan esterase domain-containing protein</fullName>
    </recommendedName>
</protein>
<keyword evidence="4" id="KW-1185">Reference proteome</keyword>
<feature type="chain" id="PRO_5003207067" description="Acetyl xylan esterase domain-containing protein" evidence="1">
    <location>
        <begin position="20"/>
        <end position="656"/>
    </location>
</feature>
<feature type="signal peptide" evidence="1">
    <location>
        <begin position="1"/>
        <end position="19"/>
    </location>
</feature>
<name>E6K455_9BACT</name>
<evidence type="ECO:0000313" key="3">
    <source>
        <dbReference type="EMBL" id="EFU31604.1"/>
    </source>
</evidence>
<evidence type="ECO:0000259" key="2">
    <source>
        <dbReference type="Pfam" id="PF05448"/>
    </source>
</evidence>
<dbReference type="AlphaFoldDB" id="E6K455"/>
<dbReference type="PANTHER" id="PTHR22946:SF8">
    <property type="entry name" value="ACETYL XYLAN ESTERASE DOMAIN-CONTAINING PROTEIN"/>
    <property type="match status" value="1"/>
</dbReference>
<dbReference type="Proteomes" id="UP000003112">
    <property type="component" value="Unassembled WGS sequence"/>
</dbReference>
<gene>
    <name evidence="3" type="ORF">HMPREF6485_0378</name>
</gene>
<dbReference type="ESTHER" id="9bact-d3hxg0">
    <property type="family name" value="Acetyl-esterase_deacetylase"/>
</dbReference>
<dbReference type="InterPro" id="IPR008391">
    <property type="entry name" value="AXE1_dom"/>
</dbReference>
<dbReference type="SUPFAM" id="SSF53474">
    <property type="entry name" value="alpha/beta-Hydrolases"/>
    <property type="match status" value="2"/>
</dbReference>
<dbReference type="Pfam" id="PF05448">
    <property type="entry name" value="AXE1"/>
    <property type="match status" value="1"/>
</dbReference>
<sequence>MKRIMTAIILTLLSVWVSAQDYQALRFRSAASFFNYEMMEVHQHNRARAETFNRAVATKEEMETYISGLRARFRRLLGALPVRGKMKSSVVDTKKGRGFYVEKIIFCSAPGRYVTAHLYLPEEHRGRVPACIEMCGHGQNGKGCGSMIAERMAANGIAVMVVDPLGQGERQQLIDVYGKNLTRGVTTEHTLLAPMYLLLGSSLAAQEYFDNSRAIDYLLTRKDIDGSKIGCYGFSGGGTQTAYLIGLDKRIQVGCVGLFFSSRERTLESQGPSDGCQWMPCEGKEHIEIADMGMMMAPKPFLVMDGLYDFVDHWGALQGFDEVKQCYTVLGHSEKVEQYYFEDGHAVPTDAQEKMVTWFRRWLLDDMSPLKPLEYWQDDNMLCTKSGQVNLEYRNAQSSMQACMDEMNSLADAREEFCRQDLQTIQRRMKIILGLPDTFNDRIETVQTGCRMLRTATEYRYQVNCKGEYPLPVIVRIPSDIRADSPIVIHLTDRGKAAWLAENDRMDAWSNGSITIAADLRGFGETADLYQYNLSKYWNSQYRTAVVALHVGRPLLGQRVMDIRTLLNFCGQQPILSGHPICIEADGISAVAVMHATILDERIHAAILTKTLKTWRTYIEYPLQQNMMSNTLVGVLRYYDIPDLVKISRKRINICD</sequence>
<feature type="domain" description="Acetyl xylan esterase" evidence="2">
    <location>
        <begin position="103"/>
        <end position="261"/>
    </location>
</feature>
<reference evidence="3 4" key="1">
    <citation type="submission" date="2010-10" db="EMBL/GenBank/DDBJ databases">
        <authorList>
            <person name="Muzny D."/>
            <person name="Qin X."/>
            <person name="Deng J."/>
            <person name="Jiang H."/>
            <person name="Liu Y."/>
            <person name="Qu J."/>
            <person name="Song X.-Z."/>
            <person name="Zhang L."/>
            <person name="Thornton R."/>
            <person name="Coyle M."/>
            <person name="Francisco L."/>
            <person name="Jackson L."/>
            <person name="Javaid M."/>
            <person name="Korchina V."/>
            <person name="Kovar C."/>
            <person name="Mata R."/>
            <person name="Mathew T."/>
            <person name="Ngo R."/>
            <person name="Nguyen L."/>
            <person name="Nguyen N."/>
            <person name="Okwuonu G."/>
            <person name="Ongeri F."/>
            <person name="Pham C."/>
            <person name="Simmons D."/>
            <person name="Wilczek-Boney K."/>
            <person name="Hale W."/>
            <person name="Jakkamsetti A."/>
            <person name="Pham P."/>
            <person name="Ruth R."/>
            <person name="San Lucas F."/>
            <person name="Warren J."/>
            <person name="Zhang J."/>
            <person name="Zhao Z."/>
            <person name="Zhou C."/>
            <person name="Zhu D."/>
            <person name="Lee S."/>
            <person name="Bess C."/>
            <person name="Blankenburg K."/>
            <person name="Forbes L."/>
            <person name="Fu Q."/>
            <person name="Gubbala S."/>
            <person name="Hirani K."/>
            <person name="Jayaseelan J.C."/>
            <person name="Lara F."/>
            <person name="Munidasa M."/>
            <person name="Palculict T."/>
            <person name="Patil S."/>
            <person name="Pu L.-L."/>
            <person name="Saada N."/>
            <person name="Tang L."/>
            <person name="Weissenberger G."/>
            <person name="Zhu Y."/>
            <person name="Hemphill L."/>
            <person name="Shang Y."/>
            <person name="Youmans B."/>
            <person name="Ayvaz T."/>
            <person name="Ross M."/>
            <person name="Santibanez J."/>
            <person name="Aqrawi P."/>
            <person name="Gross S."/>
            <person name="Joshi V."/>
            <person name="Fowler G."/>
            <person name="Nazareth L."/>
            <person name="Reid J."/>
            <person name="Worley K."/>
            <person name="Petrosino J."/>
            <person name="Highlander S."/>
            <person name="Gibbs R."/>
        </authorList>
    </citation>
    <scope>NUCLEOTIDE SEQUENCE [LARGE SCALE GENOMIC DNA]</scope>
    <source>
        <strain evidence="3 4">ATCC 33574</strain>
    </source>
</reference>
<accession>E6K455</accession>
<dbReference type="EMBL" id="AEPD01000010">
    <property type="protein sequence ID" value="EFU31604.1"/>
    <property type="molecule type" value="Genomic_DNA"/>
</dbReference>
<comment type="caution">
    <text evidence="3">The sequence shown here is derived from an EMBL/GenBank/DDBJ whole genome shotgun (WGS) entry which is preliminary data.</text>
</comment>
<keyword evidence="1" id="KW-0732">Signal</keyword>
<dbReference type="PANTHER" id="PTHR22946">
    <property type="entry name" value="DIENELACTONE HYDROLASE DOMAIN-CONTAINING PROTEIN-RELATED"/>
    <property type="match status" value="1"/>
</dbReference>
<proteinExistence type="predicted"/>
<evidence type="ECO:0000313" key="4">
    <source>
        <dbReference type="Proteomes" id="UP000003112"/>
    </source>
</evidence>
<dbReference type="InterPro" id="IPR050261">
    <property type="entry name" value="FrsA_esterase"/>
</dbReference>